<comment type="subcellular location">
    <subcellularLocation>
        <location evidence="1">Cell membrane</location>
        <topology evidence="1">Multi-pass membrane protein</topology>
    </subcellularLocation>
</comment>
<feature type="transmembrane region" description="Helical" evidence="7">
    <location>
        <begin position="58"/>
        <end position="78"/>
    </location>
</feature>
<accession>A0A4U1IW67</accession>
<dbReference type="RefSeq" id="WP_136934432.1">
    <property type="nucleotide sequence ID" value="NZ_SSMQ01000064.1"/>
</dbReference>
<evidence type="ECO:0000256" key="2">
    <source>
        <dbReference type="ARBA" id="ARBA00022475"/>
    </source>
</evidence>
<dbReference type="EMBL" id="SSMQ01000064">
    <property type="protein sequence ID" value="TKC98735.1"/>
    <property type="molecule type" value="Genomic_DNA"/>
</dbReference>
<sequence length="341" mass="34321">MSETPQHLETPAPRSPGKPAAWHHAPLARALVSLALVLALGVIFPAEGAFFRLGTHQGALRQASVVGILACGLLPVILAGGIDLSVGSVLGLSAVVAAKLSIHAGEPAWLSVLLVLGMGAACGAASGSVVAFARVQPFVATLAMMVFARGLAKTTSGGTKVATAVPGPDGVLRYVEVPPLFRALDAQVFGGNVAAVTLVFLAMAAIVGVVCARHRLGRYLYAVGGNEEAARLSGVPVRATKILAYVISGVCAAAAGICQAAQEQQGDPEAGVTYELTAIAMVVIGGTSLKGGRGGMGLTLLGVLTIGYLDKILSINAVPEASRLMLTGAIVIVAAVAQKNA</sequence>
<proteinExistence type="predicted"/>
<dbReference type="PANTHER" id="PTHR32196:SF72">
    <property type="entry name" value="RIBOSE IMPORT PERMEASE PROTEIN RBSC"/>
    <property type="match status" value="1"/>
</dbReference>
<feature type="transmembrane region" description="Helical" evidence="7">
    <location>
        <begin position="109"/>
        <end position="135"/>
    </location>
</feature>
<evidence type="ECO:0000256" key="4">
    <source>
        <dbReference type="ARBA" id="ARBA00022989"/>
    </source>
</evidence>
<dbReference type="Proteomes" id="UP000309215">
    <property type="component" value="Unassembled WGS sequence"/>
</dbReference>
<gene>
    <name evidence="8" type="ORF">E8A74_40235</name>
</gene>
<keyword evidence="3 7" id="KW-0812">Transmembrane</keyword>
<dbReference type="PANTHER" id="PTHR32196">
    <property type="entry name" value="ABC TRANSPORTER PERMEASE PROTEIN YPHD-RELATED-RELATED"/>
    <property type="match status" value="1"/>
</dbReference>
<dbReference type="CDD" id="cd06579">
    <property type="entry name" value="TM_PBP1_transp_AraH_like"/>
    <property type="match status" value="1"/>
</dbReference>
<evidence type="ECO:0000256" key="1">
    <source>
        <dbReference type="ARBA" id="ARBA00004651"/>
    </source>
</evidence>
<keyword evidence="5 7" id="KW-0472">Membrane</keyword>
<dbReference type="Pfam" id="PF02653">
    <property type="entry name" value="BPD_transp_2"/>
    <property type="match status" value="1"/>
</dbReference>
<evidence type="ECO:0000256" key="3">
    <source>
        <dbReference type="ARBA" id="ARBA00022692"/>
    </source>
</evidence>
<evidence type="ECO:0000313" key="9">
    <source>
        <dbReference type="Proteomes" id="UP000309215"/>
    </source>
</evidence>
<keyword evidence="9" id="KW-1185">Reference proteome</keyword>
<feature type="region of interest" description="Disordered" evidence="6">
    <location>
        <begin position="1"/>
        <end position="20"/>
    </location>
</feature>
<protein>
    <submittedName>
        <fullName evidence="8">ABC transporter permease</fullName>
    </submittedName>
</protein>
<keyword evidence="2" id="KW-1003">Cell membrane</keyword>
<evidence type="ECO:0000313" key="8">
    <source>
        <dbReference type="EMBL" id="TKC98735.1"/>
    </source>
</evidence>
<dbReference type="GO" id="GO:0022857">
    <property type="term" value="F:transmembrane transporter activity"/>
    <property type="evidence" value="ECO:0007669"/>
    <property type="project" value="InterPro"/>
</dbReference>
<reference evidence="8 9" key="1">
    <citation type="submission" date="2019-04" db="EMBL/GenBank/DDBJ databases">
        <authorList>
            <person name="Li Y."/>
            <person name="Wang J."/>
        </authorList>
    </citation>
    <scope>NUCLEOTIDE SEQUENCE [LARGE SCALE GENOMIC DNA]</scope>
    <source>
        <strain evidence="8 9">DSM 14668</strain>
    </source>
</reference>
<evidence type="ECO:0000256" key="6">
    <source>
        <dbReference type="SAM" id="MobiDB-lite"/>
    </source>
</evidence>
<name>A0A4U1IW67_9BACT</name>
<organism evidence="8 9">
    <name type="scientific">Polyangium fumosum</name>
    <dbReference type="NCBI Taxonomy" id="889272"/>
    <lineage>
        <taxon>Bacteria</taxon>
        <taxon>Pseudomonadati</taxon>
        <taxon>Myxococcota</taxon>
        <taxon>Polyangia</taxon>
        <taxon>Polyangiales</taxon>
        <taxon>Polyangiaceae</taxon>
        <taxon>Polyangium</taxon>
    </lineage>
</organism>
<evidence type="ECO:0000256" key="5">
    <source>
        <dbReference type="ARBA" id="ARBA00023136"/>
    </source>
</evidence>
<evidence type="ECO:0000256" key="7">
    <source>
        <dbReference type="SAM" id="Phobius"/>
    </source>
</evidence>
<dbReference type="OrthoDB" id="5503349at2"/>
<feature type="transmembrane region" description="Helical" evidence="7">
    <location>
        <begin position="27"/>
        <end position="46"/>
    </location>
</feature>
<feature type="transmembrane region" description="Helical" evidence="7">
    <location>
        <begin position="189"/>
        <end position="212"/>
    </location>
</feature>
<keyword evidence="4 7" id="KW-1133">Transmembrane helix</keyword>
<dbReference type="GO" id="GO:0005886">
    <property type="term" value="C:plasma membrane"/>
    <property type="evidence" value="ECO:0007669"/>
    <property type="project" value="UniProtKB-SubCell"/>
</dbReference>
<dbReference type="InterPro" id="IPR001851">
    <property type="entry name" value="ABC_transp_permease"/>
</dbReference>
<comment type="caution">
    <text evidence="8">The sequence shown here is derived from an EMBL/GenBank/DDBJ whole genome shotgun (WGS) entry which is preliminary data.</text>
</comment>
<dbReference type="AlphaFoldDB" id="A0A4U1IW67"/>